<dbReference type="EMBL" id="BIXY01000099">
    <property type="protein sequence ID" value="GCF11213.1"/>
    <property type="molecule type" value="Genomic_DNA"/>
</dbReference>
<reference evidence="2 3" key="1">
    <citation type="submission" date="2019-01" db="EMBL/GenBank/DDBJ databases">
        <title>Draft genome sequence of Dictyobacter sp. Uno17.</title>
        <authorList>
            <person name="Wang C.M."/>
            <person name="Zheng Y."/>
            <person name="Sakai Y."/>
            <person name="Abe K."/>
            <person name="Yokota A."/>
            <person name="Yabe S."/>
        </authorList>
    </citation>
    <scope>NUCLEOTIDE SEQUENCE [LARGE SCALE GENOMIC DNA]</scope>
    <source>
        <strain evidence="2 3">Uno17</strain>
    </source>
</reference>
<keyword evidence="3" id="KW-1185">Reference proteome</keyword>
<feature type="region of interest" description="Disordered" evidence="1">
    <location>
        <begin position="89"/>
        <end position="111"/>
    </location>
</feature>
<evidence type="ECO:0000313" key="3">
    <source>
        <dbReference type="Proteomes" id="UP000322530"/>
    </source>
</evidence>
<dbReference type="AlphaFoldDB" id="A0A5A5TJL6"/>
<name>A0A5A5TJL6_9CHLR</name>
<comment type="caution">
    <text evidence="2">The sequence shown here is derived from an EMBL/GenBank/DDBJ whole genome shotgun (WGS) entry which is preliminary data.</text>
</comment>
<dbReference type="RefSeq" id="WP_149404052.1">
    <property type="nucleotide sequence ID" value="NZ_BIXY01000099.1"/>
</dbReference>
<sequence length="111" mass="12947">MSSNEIFAVHAPEQRIEHWITQLEAQAQLLLSDIDVEEINQKERLALALKIVNQIQRFLTIQQKLEAPAPTSNTVNILLQNLMRRMRGEDEEDLAVDEHEHEHEEEGDVQW</sequence>
<gene>
    <name evidence="2" type="ORF">KDI_47770</name>
</gene>
<protein>
    <submittedName>
        <fullName evidence="2">Uncharacterized protein</fullName>
    </submittedName>
</protein>
<evidence type="ECO:0000256" key="1">
    <source>
        <dbReference type="SAM" id="MobiDB-lite"/>
    </source>
</evidence>
<accession>A0A5A5TJL6</accession>
<dbReference type="Proteomes" id="UP000322530">
    <property type="component" value="Unassembled WGS sequence"/>
</dbReference>
<proteinExistence type="predicted"/>
<evidence type="ECO:0000313" key="2">
    <source>
        <dbReference type="EMBL" id="GCF11213.1"/>
    </source>
</evidence>
<organism evidence="2 3">
    <name type="scientific">Dictyobacter arantiisoli</name>
    <dbReference type="NCBI Taxonomy" id="2014874"/>
    <lineage>
        <taxon>Bacteria</taxon>
        <taxon>Bacillati</taxon>
        <taxon>Chloroflexota</taxon>
        <taxon>Ktedonobacteria</taxon>
        <taxon>Ktedonobacterales</taxon>
        <taxon>Dictyobacteraceae</taxon>
        <taxon>Dictyobacter</taxon>
    </lineage>
</organism>
<dbReference type="OrthoDB" id="166193at2"/>